<keyword evidence="1" id="KW-0479">Metal-binding</keyword>
<dbReference type="WBParaSite" id="GPUH_0001612701-mRNA-1">
    <property type="protein sequence ID" value="GPUH_0001612701-mRNA-1"/>
    <property type="gene ID" value="GPUH_0001612701"/>
</dbReference>
<organism evidence="5">
    <name type="scientific">Gongylonema pulchrum</name>
    <dbReference type="NCBI Taxonomy" id="637853"/>
    <lineage>
        <taxon>Eukaryota</taxon>
        <taxon>Metazoa</taxon>
        <taxon>Ecdysozoa</taxon>
        <taxon>Nematoda</taxon>
        <taxon>Chromadorea</taxon>
        <taxon>Rhabditida</taxon>
        <taxon>Spirurina</taxon>
        <taxon>Spiruromorpha</taxon>
        <taxon>Spiruroidea</taxon>
        <taxon>Gongylonematidae</taxon>
        <taxon>Gongylonema</taxon>
    </lineage>
</organism>
<evidence type="ECO:0000256" key="1">
    <source>
        <dbReference type="ARBA" id="ARBA00022723"/>
    </source>
</evidence>
<evidence type="ECO:0000259" key="2">
    <source>
        <dbReference type="Pfam" id="PF00903"/>
    </source>
</evidence>
<dbReference type="AlphaFoldDB" id="A0A183E564"/>
<dbReference type="InterPro" id="IPR004360">
    <property type="entry name" value="Glyas_Fos-R_dOase_dom"/>
</dbReference>
<dbReference type="PANTHER" id="PTHR43048">
    <property type="entry name" value="METHYLMALONYL-COA EPIMERASE"/>
    <property type="match status" value="1"/>
</dbReference>
<dbReference type="InterPro" id="IPR029068">
    <property type="entry name" value="Glyas_Bleomycin-R_OHBP_Dase"/>
</dbReference>
<feature type="domain" description="Glyoxalase/fosfomycin resistance/dioxygenase" evidence="2">
    <location>
        <begin position="13"/>
        <end position="52"/>
    </location>
</feature>
<dbReference type="Gene3D" id="3.10.180.10">
    <property type="entry name" value="2,3-Dihydroxybiphenyl 1,2-Dioxygenase, domain 1"/>
    <property type="match status" value="1"/>
</dbReference>
<name>A0A183E564_9BILA</name>
<reference evidence="3 4" key="2">
    <citation type="submission" date="2018-11" db="EMBL/GenBank/DDBJ databases">
        <authorList>
            <consortium name="Pathogen Informatics"/>
        </authorList>
    </citation>
    <scope>NUCLEOTIDE SEQUENCE [LARGE SCALE GENOMIC DNA]</scope>
</reference>
<dbReference type="SUPFAM" id="SSF54593">
    <property type="entry name" value="Glyoxalase/Bleomycin resistance protein/Dihydroxybiphenyl dioxygenase"/>
    <property type="match status" value="1"/>
</dbReference>
<evidence type="ECO:0000313" key="3">
    <source>
        <dbReference type="EMBL" id="VDN27254.1"/>
    </source>
</evidence>
<gene>
    <name evidence="3" type="ORF">GPUH_LOCUS16105</name>
</gene>
<sequence length="86" mass="9256">MMCFQNATSLLGRLSHVSIATSDIDKASAFYKNLGAKVSEKVAVEEMKKQGIRKLSKEASSGAPGKLPIFLNPEDCGGVLIELEQE</sequence>
<reference evidence="5" key="1">
    <citation type="submission" date="2016-06" db="UniProtKB">
        <authorList>
            <consortium name="WormBaseParasite"/>
        </authorList>
    </citation>
    <scope>IDENTIFICATION</scope>
</reference>
<dbReference type="PANTHER" id="PTHR43048:SF3">
    <property type="entry name" value="METHYLMALONYL-COA EPIMERASE, MITOCHONDRIAL"/>
    <property type="match status" value="1"/>
</dbReference>
<dbReference type="OrthoDB" id="16820at2759"/>
<dbReference type="Proteomes" id="UP000271098">
    <property type="component" value="Unassembled WGS sequence"/>
</dbReference>
<proteinExistence type="predicted"/>
<keyword evidence="4" id="KW-1185">Reference proteome</keyword>
<accession>A0A183E564</accession>
<protein>
    <submittedName>
        <fullName evidence="5">Glyoxalase domain-containing protein</fullName>
    </submittedName>
</protein>
<dbReference type="GO" id="GO:0004493">
    <property type="term" value="F:methylmalonyl-CoA epimerase activity"/>
    <property type="evidence" value="ECO:0007669"/>
    <property type="project" value="TreeGrafter"/>
</dbReference>
<dbReference type="EMBL" id="UYRT01083303">
    <property type="protein sequence ID" value="VDN27254.1"/>
    <property type="molecule type" value="Genomic_DNA"/>
</dbReference>
<dbReference type="InterPro" id="IPR051785">
    <property type="entry name" value="MMCE/EMCE_epimerase"/>
</dbReference>
<dbReference type="GO" id="GO:0046491">
    <property type="term" value="P:L-methylmalonyl-CoA metabolic process"/>
    <property type="evidence" value="ECO:0007669"/>
    <property type="project" value="TreeGrafter"/>
</dbReference>
<evidence type="ECO:0000313" key="4">
    <source>
        <dbReference type="Proteomes" id="UP000271098"/>
    </source>
</evidence>
<evidence type="ECO:0000313" key="5">
    <source>
        <dbReference type="WBParaSite" id="GPUH_0001612701-mRNA-1"/>
    </source>
</evidence>
<dbReference type="Pfam" id="PF00903">
    <property type="entry name" value="Glyoxalase"/>
    <property type="match status" value="1"/>
</dbReference>
<dbReference type="GO" id="GO:0005739">
    <property type="term" value="C:mitochondrion"/>
    <property type="evidence" value="ECO:0007669"/>
    <property type="project" value="TreeGrafter"/>
</dbReference>
<dbReference type="GO" id="GO:0046872">
    <property type="term" value="F:metal ion binding"/>
    <property type="evidence" value="ECO:0007669"/>
    <property type="project" value="UniProtKB-KW"/>
</dbReference>